<evidence type="ECO:0000256" key="1">
    <source>
        <dbReference type="SAM" id="SignalP"/>
    </source>
</evidence>
<evidence type="ECO:0000313" key="3">
    <source>
        <dbReference type="Proteomes" id="UP000051794"/>
    </source>
</evidence>
<gene>
    <name evidence="2" type="ORF">FD43_GL000259</name>
</gene>
<reference evidence="2 3" key="1">
    <citation type="journal article" date="2015" name="Genome Announc.">
        <title>Expanding the biotechnology potential of lactobacilli through comparative genomics of 213 strains and associated genera.</title>
        <authorList>
            <person name="Sun Z."/>
            <person name="Harris H.M."/>
            <person name="McCann A."/>
            <person name="Guo C."/>
            <person name="Argimon S."/>
            <person name="Zhang W."/>
            <person name="Yang X."/>
            <person name="Jeffery I.B."/>
            <person name="Cooney J.C."/>
            <person name="Kagawa T.F."/>
            <person name="Liu W."/>
            <person name="Song Y."/>
            <person name="Salvetti E."/>
            <person name="Wrobel A."/>
            <person name="Rasinkangas P."/>
            <person name="Parkhill J."/>
            <person name="Rea M.C."/>
            <person name="O'Sullivan O."/>
            <person name="Ritari J."/>
            <person name="Douillard F.P."/>
            <person name="Paul Ross R."/>
            <person name="Yang R."/>
            <person name="Briner A.E."/>
            <person name="Felis G.E."/>
            <person name="de Vos W.M."/>
            <person name="Barrangou R."/>
            <person name="Klaenhammer T.R."/>
            <person name="Caufield P.W."/>
            <person name="Cui Y."/>
            <person name="Zhang H."/>
            <person name="O'Toole P.W."/>
        </authorList>
    </citation>
    <scope>NUCLEOTIDE SEQUENCE [LARGE SCALE GENOMIC DNA]</scope>
    <source>
        <strain evidence="2 3">DSM 12361</strain>
    </source>
</reference>
<protein>
    <submittedName>
        <fullName evidence="2">Uncharacterized protein</fullName>
    </submittedName>
</protein>
<proteinExistence type="predicted"/>
<dbReference type="AlphaFoldDB" id="A0A0R1FME2"/>
<name>A0A0R1FME2_9LACO</name>
<comment type="caution">
    <text evidence="2">The sequence shown here is derived from an EMBL/GenBank/DDBJ whole genome shotgun (WGS) entry which is preliminary data.</text>
</comment>
<dbReference type="EMBL" id="AZCK01000012">
    <property type="protein sequence ID" value="KRK22944.1"/>
    <property type="molecule type" value="Genomic_DNA"/>
</dbReference>
<organism evidence="2 3">
    <name type="scientific">Apilactobacillus kunkeei DSM 12361 = ATCC 700308</name>
    <dbReference type="NCBI Taxonomy" id="1423768"/>
    <lineage>
        <taxon>Bacteria</taxon>
        <taxon>Bacillati</taxon>
        <taxon>Bacillota</taxon>
        <taxon>Bacilli</taxon>
        <taxon>Lactobacillales</taxon>
        <taxon>Lactobacillaceae</taxon>
        <taxon>Apilactobacillus</taxon>
    </lineage>
</organism>
<accession>A0A0R1FME2</accession>
<feature type="chain" id="PRO_5038521710" evidence="1">
    <location>
        <begin position="25"/>
        <end position="92"/>
    </location>
</feature>
<feature type="signal peptide" evidence="1">
    <location>
        <begin position="1"/>
        <end position="24"/>
    </location>
</feature>
<dbReference type="Proteomes" id="UP000051794">
    <property type="component" value="Unassembled WGS sequence"/>
</dbReference>
<evidence type="ECO:0000313" key="2">
    <source>
        <dbReference type="EMBL" id="KRK22944.1"/>
    </source>
</evidence>
<keyword evidence="1" id="KW-0732">Signal</keyword>
<sequence length="92" mass="10645">MKKYFLKFILVKIFLMFFSARSSYKDNEDGKTTINIIAIDNTPGPLTPFKNKNILELSLLSVNIFKVTLNINMIAAKKTFFKFTYLKAVLKK</sequence>